<dbReference type="InterPro" id="IPR027417">
    <property type="entry name" value="P-loop_NTPase"/>
</dbReference>
<keyword evidence="5 8" id="KW-0067">ATP-binding</keyword>
<dbReference type="AlphaFoldDB" id="A0A543NFU6"/>
<dbReference type="InterPro" id="IPR050763">
    <property type="entry name" value="ABC_transporter_ATP-binding"/>
</dbReference>
<name>A0A543NFU6_9ACTN</name>
<keyword evidence="3" id="KW-0813">Transport</keyword>
<protein>
    <submittedName>
        <fullName evidence="8">ABC-2 type transport system ATP-binding protein</fullName>
    </submittedName>
</protein>
<dbReference type="CDD" id="cd03230">
    <property type="entry name" value="ABC_DR_subfamily_A"/>
    <property type="match status" value="1"/>
</dbReference>
<dbReference type="InterPro" id="IPR003593">
    <property type="entry name" value="AAA+_ATPase"/>
</dbReference>
<evidence type="ECO:0000256" key="2">
    <source>
        <dbReference type="ARBA" id="ARBA00005417"/>
    </source>
</evidence>
<comment type="similarity">
    <text evidence="2">Belongs to the ABC transporter superfamily.</text>
</comment>
<evidence type="ECO:0000259" key="7">
    <source>
        <dbReference type="PROSITE" id="PS50893"/>
    </source>
</evidence>
<dbReference type="EMBL" id="VFQC01000001">
    <property type="protein sequence ID" value="TQN30706.1"/>
    <property type="molecule type" value="Genomic_DNA"/>
</dbReference>
<dbReference type="SMART" id="SM00382">
    <property type="entry name" value="AAA"/>
    <property type="match status" value="1"/>
</dbReference>
<evidence type="ECO:0000256" key="1">
    <source>
        <dbReference type="ARBA" id="ARBA00004202"/>
    </source>
</evidence>
<evidence type="ECO:0000256" key="6">
    <source>
        <dbReference type="ARBA" id="ARBA00023251"/>
    </source>
</evidence>
<keyword evidence="6" id="KW-0046">Antibiotic resistance</keyword>
<evidence type="ECO:0000313" key="9">
    <source>
        <dbReference type="Proteomes" id="UP000317422"/>
    </source>
</evidence>
<keyword evidence="4" id="KW-0547">Nucleotide-binding</keyword>
<comment type="subcellular location">
    <subcellularLocation>
        <location evidence="1">Cell membrane</location>
        <topology evidence="1">Peripheral membrane protein</topology>
    </subcellularLocation>
</comment>
<sequence length="308" mass="33965">MATDPPPILTRGLTKKYGRHQALSGVDLEVRPGEVFGFLGPNGAGKTTTIRVLLDLIRRDSGDVRVLGHDPRTAGVRARRGIGYLPGELAMGSRRPARELLVYLGRLRGGVDEARIRELAERLDLDLSRPIRGLSKGNRQKVGLVQAFMHDPQLLILDEPSSGLDPLLQQEFLGMVREARARGRTVFMSSHVLSEVQDVADRAAIIRAGRMVALEDMDALRERSARRVTIRFGAPVDREEFAAIDNTRDVTVDGDTLRCMVDGSPDALVKAASRHTVLTLDSEEPDLEELFFTHYNNGAWEEAGRDAA</sequence>
<accession>A0A543NFU6</accession>
<evidence type="ECO:0000313" key="8">
    <source>
        <dbReference type="EMBL" id="TQN30706.1"/>
    </source>
</evidence>
<comment type="caution">
    <text evidence="8">The sequence shown here is derived from an EMBL/GenBank/DDBJ whole genome shotgun (WGS) entry which is preliminary data.</text>
</comment>
<gene>
    <name evidence="8" type="ORF">FHX37_0588</name>
</gene>
<evidence type="ECO:0000256" key="3">
    <source>
        <dbReference type="ARBA" id="ARBA00022448"/>
    </source>
</evidence>
<dbReference type="OrthoDB" id="3452254at2"/>
<dbReference type="Proteomes" id="UP000317422">
    <property type="component" value="Unassembled WGS sequence"/>
</dbReference>
<evidence type="ECO:0000256" key="4">
    <source>
        <dbReference type="ARBA" id="ARBA00022741"/>
    </source>
</evidence>
<keyword evidence="9" id="KW-1185">Reference proteome</keyword>
<dbReference type="PROSITE" id="PS50893">
    <property type="entry name" value="ABC_TRANSPORTER_2"/>
    <property type="match status" value="1"/>
</dbReference>
<dbReference type="PANTHER" id="PTHR42711:SF5">
    <property type="entry name" value="ABC TRANSPORTER ATP-BINDING PROTEIN NATA"/>
    <property type="match status" value="1"/>
</dbReference>
<dbReference type="GO" id="GO:0046677">
    <property type="term" value="P:response to antibiotic"/>
    <property type="evidence" value="ECO:0007669"/>
    <property type="project" value="UniProtKB-KW"/>
</dbReference>
<evidence type="ECO:0000256" key="5">
    <source>
        <dbReference type="ARBA" id="ARBA00022840"/>
    </source>
</evidence>
<dbReference type="PANTHER" id="PTHR42711">
    <property type="entry name" value="ABC TRANSPORTER ATP-BINDING PROTEIN"/>
    <property type="match status" value="1"/>
</dbReference>
<organism evidence="8 9">
    <name type="scientific">Haloactinospora alba</name>
    <dbReference type="NCBI Taxonomy" id="405555"/>
    <lineage>
        <taxon>Bacteria</taxon>
        <taxon>Bacillati</taxon>
        <taxon>Actinomycetota</taxon>
        <taxon>Actinomycetes</taxon>
        <taxon>Streptosporangiales</taxon>
        <taxon>Nocardiopsidaceae</taxon>
        <taxon>Haloactinospora</taxon>
    </lineage>
</organism>
<dbReference type="RefSeq" id="WP_141921926.1">
    <property type="nucleotide sequence ID" value="NZ_VFQC01000001.1"/>
</dbReference>
<dbReference type="SUPFAM" id="SSF52540">
    <property type="entry name" value="P-loop containing nucleoside triphosphate hydrolases"/>
    <property type="match status" value="1"/>
</dbReference>
<dbReference type="Pfam" id="PF00005">
    <property type="entry name" value="ABC_tran"/>
    <property type="match status" value="1"/>
</dbReference>
<dbReference type="GO" id="GO:0005886">
    <property type="term" value="C:plasma membrane"/>
    <property type="evidence" value="ECO:0007669"/>
    <property type="project" value="UniProtKB-SubCell"/>
</dbReference>
<dbReference type="GO" id="GO:0005524">
    <property type="term" value="F:ATP binding"/>
    <property type="evidence" value="ECO:0007669"/>
    <property type="project" value="UniProtKB-KW"/>
</dbReference>
<dbReference type="InterPro" id="IPR003439">
    <property type="entry name" value="ABC_transporter-like_ATP-bd"/>
</dbReference>
<dbReference type="PROSITE" id="PS00211">
    <property type="entry name" value="ABC_TRANSPORTER_1"/>
    <property type="match status" value="1"/>
</dbReference>
<dbReference type="Gene3D" id="3.40.50.300">
    <property type="entry name" value="P-loop containing nucleotide triphosphate hydrolases"/>
    <property type="match status" value="1"/>
</dbReference>
<feature type="domain" description="ABC transporter" evidence="7">
    <location>
        <begin position="8"/>
        <end position="233"/>
    </location>
</feature>
<dbReference type="InterPro" id="IPR017871">
    <property type="entry name" value="ABC_transporter-like_CS"/>
</dbReference>
<reference evidence="8 9" key="1">
    <citation type="submission" date="2019-06" db="EMBL/GenBank/DDBJ databases">
        <title>Sequencing the genomes of 1000 actinobacteria strains.</title>
        <authorList>
            <person name="Klenk H.-P."/>
        </authorList>
    </citation>
    <scope>NUCLEOTIDE SEQUENCE [LARGE SCALE GENOMIC DNA]</scope>
    <source>
        <strain evidence="8 9">DSM 45015</strain>
    </source>
</reference>
<proteinExistence type="inferred from homology"/>
<dbReference type="GO" id="GO:0016887">
    <property type="term" value="F:ATP hydrolysis activity"/>
    <property type="evidence" value="ECO:0007669"/>
    <property type="project" value="InterPro"/>
</dbReference>